<organism evidence="1 2">
    <name type="scientific">Mycena pura</name>
    <dbReference type="NCBI Taxonomy" id="153505"/>
    <lineage>
        <taxon>Eukaryota</taxon>
        <taxon>Fungi</taxon>
        <taxon>Dikarya</taxon>
        <taxon>Basidiomycota</taxon>
        <taxon>Agaricomycotina</taxon>
        <taxon>Agaricomycetes</taxon>
        <taxon>Agaricomycetidae</taxon>
        <taxon>Agaricales</taxon>
        <taxon>Marasmiineae</taxon>
        <taxon>Mycenaceae</taxon>
        <taxon>Mycena</taxon>
    </lineage>
</organism>
<dbReference type="EMBL" id="JARJCW010000014">
    <property type="protein sequence ID" value="KAJ7217174.1"/>
    <property type="molecule type" value="Genomic_DNA"/>
</dbReference>
<comment type="caution">
    <text evidence="1">The sequence shown here is derived from an EMBL/GenBank/DDBJ whole genome shotgun (WGS) entry which is preliminary data.</text>
</comment>
<evidence type="ECO:0000313" key="1">
    <source>
        <dbReference type="EMBL" id="KAJ7217174.1"/>
    </source>
</evidence>
<dbReference type="Proteomes" id="UP001219525">
    <property type="component" value="Unassembled WGS sequence"/>
</dbReference>
<accession>A0AAD6VQT5</accession>
<protein>
    <submittedName>
        <fullName evidence="1">Uncharacterized protein</fullName>
    </submittedName>
</protein>
<name>A0AAD6VQT5_9AGAR</name>
<keyword evidence="2" id="KW-1185">Reference proteome</keyword>
<gene>
    <name evidence="1" type="ORF">GGX14DRAFT_602368</name>
</gene>
<evidence type="ECO:0000313" key="2">
    <source>
        <dbReference type="Proteomes" id="UP001219525"/>
    </source>
</evidence>
<dbReference type="AlphaFoldDB" id="A0AAD6VQT5"/>
<reference evidence="1" key="1">
    <citation type="submission" date="2023-03" db="EMBL/GenBank/DDBJ databases">
        <title>Massive genome expansion in bonnet fungi (Mycena s.s.) driven by repeated elements and novel gene families across ecological guilds.</title>
        <authorList>
            <consortium name="Lawrence Berkeley National Laboratory"/>
            <person name="Harder C.B."/>
            <person name="Miyauchi S."/>
            <person name="Viragh M."/>
            <person name="Kuo A."/>
            <person name="Thoen E."/>
            <person name="Andreopoulos B."/>
            <person name="Lu D."/>
            <person name="Skrede I."/>
            <person name="Drula E."/>
            <person name="Henrissat B."/>
            <person name="Morin E."/>
            <person name="Kohler A."/>
            <person name="Barry K."/>
            <person name="LaButti K."/>
            <person name="Morin E."/>
            <person name="Salamov A."/>
            <person name="Lipzen A."/>
            <person name="Mereny Z."/>
            <person name="Hegedus B."/>
            <person name="Baldrian P."/>
            <person name="Stursova M."/>
            <person name="Weitz H."/>
            <person name="Taylor A."/>
            <person name="Grigoriev I.V."/>
            <person name="Nagy L.G."/>
            <person name="Martin F."/>
            <person name="Kauserud H."/>
        </authorList>
    </citation>
    <scope>NUCLEOTIDE SEQUENCE</scope>
    <source>
        <strain evidence="1">9144</strain>
    </source>
</reference>
<proteinExistence type="predicted"/>
<sequence length="163" mass="18468">MLLVVERQSIEKREFTFFIPLAFSPAHGLLLERREERRKREGRCRGKVDEEVTIRKKEEQAETLLSWKQCDSGCPDVSKLDVHWHGIAVVMLLVCARSKLKFKSGGKRVDDLLSGILMFALDAEENCQASNGGLTFKFNIGGQDRTGLTCTLSGRLGRCRFSY</sequence>